<protein>
    <submittedName>
        <fullName evidence="2">Uncharacterized protein</fullName>
    </submittedName>
</protein>
<keyword evidence="1" id="KW-1133">Transmembrane helix</keyword>
<comment type="caution">
    <text evidence="2">The sequence shown here is derived from an EMBL/GenBank/DDBJ whole genome shotgun (WGS) entry which is preliminary data.</text>
</comment>
<evidence type="ECO:0000313" key="3">
    <source>
        <dbReference type="Proteomes" id="UP000828390"/>
    </source>
</evidence>
<accession>A0A9D4QNI0</accession>
<reference evidence="2" key="1">
    <citation type="journal article" date="2019" name="bioRxiv">
        <title>The Genome of the Zebra Mussel, Dreissena polymorpha: A Resource for Invasive Species Research.</title>
        <authorList>
            <person name="McCartney M.A."/>
            <person name="Auch B."/>
            <person name="Kono T."/>
            <person name="Mallez S."/>
            <person name="Zhang Y."/>
            <person name="Obille A."/>
            <person name="Becker A."/>
            <person name="Abrahante J.E."/>
            <person name="Garbe J."/>
            <person name="Badalamenti J.P."/>
            <person name="Herman A."/>
            <person name="Mangelson H."/>
            <person name="Liachko I."/>
            <person name="Sullivan S."/>
            <person name="Sone E.D."/>
            <person name="Koren S."/>
            <person name="Silverstein K.A.T."/>
            <person name="Beckman K.B."/>
            <person name="Gohl D.M."/>
        </authorList>
    </citation>
    <scope>NUCLEOTIDE SEQUENCE</scope>
    <source>
        <strain evidence="2">Duluth1</strain>
        <tissue evidence="2">Whole animal</tissue>
    </source>
</reference>
<dbReference type="EMBL" id="JAIWYP010000004">
    <property type="protein sequence ID" value="KAH3837553.1"/>
    <property type="molecule type" value="Genomic_DNA"/>
</dbReference>
<keyword evidence="1" id="KW-0812">Transmembrane</keyword>
<feature type="transmembrane region" description="Helical" evidence="1">
    <location>
        <begin position="20"/>
        <end position="41"/>
    </location>
</feature>
<dbReference type="Proteomes" id="UP000828390">
    <property type="component" value="Unassembled WGS sequence"/>
</dbReference>
<organism evidence="2 3">
    <name type="scientific">Dreissena polymorpha</name>
    <name type="common">Zebra mussel</name>
    <name type="synonym">Mytilus polymorpha</name>
    <dbReference type="NCBI Taxonomy" id="45954"/>
    <lineage>
        <taxon>Eukaryota</taxon>
        <taxon>Metazoa</taxon>
        <taxon>Spiralia</taxon>
        <taxon>Lophotrochozoa</taxon>
        <taxon>Mollusca</taxon>
        <taxon>Bivalvia</taxon>
        <taxon>Autobranchia</taxon>
        <taxon>Heteroconchia</taxon>
        <taxon>Euheterodonta</taxon>
        <taxon>Imparidentia</taxon>
        <taxon>Neoheterodontei</taxon>
        <taxon>Myida</taxon>
        <taxon>Dreissenoidea</taxon>
        <taxon>Dreissenidae</taxon>
        <taxon>Dreissena</taxon>
    </lineage>
</organism>
<dbReference type="AlphaFoldDB" id="A0A9D4QNI0"/>
<evidence type="ECO:0000256" key="1">
    <source>
        <dbReference type="SAM" id="Phobius"/>
    </source>
</evidence>
<sequence length="57" mass="6282">MMNVLECIVREVRGSSNNAYRRLIVALVAAFMCGLGFPNFTKLILSFSRAMSPLGDT</sequence>
<evidence type="ECO:0000313" key="2">
    <source>
        <dbReference type="EMBL" id="KAH3837553.1"/>
    </source>
</evidence>
<gene>
    <name evidence="2" type="ORF">DPMN_110946</name>
</gene>
<proteinExistence type="predicted"/>
<reference evidence="2" key="2">
    <citation type="submission" date="2020-11" db="EMBL/GenBank/DDBJ databases">
        <authorList>
            <person name="McCartney M.A."/>
            <person name="Auch B."/>
            <person name="Kono T."/>
            <person name="Mallez S."/>
            <person name="Becker A."/>
            <person name="Gohl D.M."/>
            <person name="Silverstein K.A.T."/>
            <person name="Koren S."/>
            <person name="Bechman K.B."/>
            <person name="Herman A."/>
            <person name="Abrahante J.E."/>
            <person name="Garbe J."/>
        </authorList>
    </citation>
    <scope>NUCLEOTIDE SEQUENCE</scope>
    <source>
        <strain evidence="2">Duluth1</strain>
        <tissue evidence="2">Whole animal</tissue>
    </source>
</reference>
<keyword evidence="3" id="KW-1185">Reference proteome</keyword>
<keyword evidence="1" id="KW-0472">Membrane</keyword>
<name>A0A9D4QNI0_DREPO</name>